<dbReference type="GeneID" id="25375899"/>
<keyword evidence="4" id="KW-1185">Reference proteome</keyword>
<evidence type="ECO:0000313" key="3">
    <source>
        <dbReference type="EMBL" id="CDJ31458.1"/>
    </source>
</evidence>
<accession>U6K7K1</accession>
<reference evidence="3" key="1">
    <citation type="submission" date="2013-10" db="EMBL/GenBank/DDBJ databases">
        <title>Genomic analysis of the causative agents of coccidiosis in chickens.</title>
        <authorList>
            <person name="Reid A.J."/>
            <person name="Blake D."/>
            <person name="Billington K."/>
            <person name="Browne H."/>
            <person name="Dunn M."/>
            <person name="Hung S."/>
            <person name="Kawahara F."/>
            <person name="Miranda-Saavedra D."/>
            <person name="Mourier T."/>
            <person name="Nagra H."/>
            <person name="Otto T.D."/>
            <person name="Rawlings N."/>
            <person name="Sanchez A."/>
            <person name="Sanders M."/>
            <person name="Subramaniam C."/>
            <person name="Tay Y."/>
            <person name="Dear P."/>
            <person name="Doerig C."/>
            <person name="Gruber A."/>
            <person name="Parkinson J."/>
            <person name="Shirley M."/>
            <person name="Wan K.L."/>
            <person name="Berriman M."/>
            <person name="Tomley F."/>
            <person name="Pain A."/>
        </authorList>
    </citation>
    <scope>NUCLEOTIDE SEQUENCE [LARGE SCALE GENOMIC DNA]</scope>
    <source>
        <strain evidence="3">Houghton</strain>
    </source>
</reference>
<feature type="chain" id="PRO_5004672638" evidence="2">
    <location>
        <begin position="23"/>
        <end position="554"/>
    </location>
</feature>
<evidence type="ECO:0000256" key="1">
    <source>
        <dbReference type="SAM" id="MobiDB-lite"/>
    </source>
</evidence>
<dbReference type="RefSeq" id="XP_013354023.1">
    <property type="nucleotide sequence ID" value="XM_013498569.1"/>
</dbReference>
<evidence type="ECO:0000256" key="2">
    <source>
        <dbReference type="SAM" id="SignalP"/>
    </source>
</evidence>
<keyword evidence="2" id="KW-0732">Signal</keyword>
<dbReference type="Proteomes" id="UP000030744">
    <property type="component" value="Unassembled WGS sequence"/>
</dbReference>
<dbReference type="VEuPathDB" id="ToxoDB:EMH_0009120"/>
<sequence>MRKLSSVLLAAAVLGAAHEVESADSDEKGSAAPADCLVDFNAARERAGLEAFIAETDAEKQLPTGKDEYLAAICSAIQKASGGATSEITVADVKREGTYAYAPETGPADGCSAAVSYWKKAYVNFGELPPEYKEDTDVYKDSRNISLVALYNPQDGATVDCAYITCPVSTTTTTTTSPTPSVTSGTTDAPTTQDASGGVLPSSADPEALSPAGSEVQGRASAGAPTSSPVSRDEESEDLQKTGPSVRRLSTPSETVSETVTGLVCLTNPAALLQGKKPFSEGKLPYLPCHFRKLCHCDRLLICVYARQNLSHKWSCAHSLAIRCAQGAVSDISVEDAKREGTYAYAPETGPDDGCSAAVSYWKGAHVNFGELPPEYKDDTDVYADSRNISLVALYNPQDGATVDCAYITCPVSTTTTTTTTPTTSVTSLTSQAPATPDTSGDSEGLSPAGSEVQGRASAGAPTSSAVSRDEEYEDPQKTGPSVRRLSTPSETVSETVTGLVCLTNPAALVQGKKPFSEDVWANIKEAIENSASASTKSALLAIALLLLTSFSVL</sequence>
<feature type="compositionally biased region" description="Low complexity" evidence="1">
    <location>
        <begin position="169"/>
        <end position="187"/>
    </location>
</feature>
<dbReference type="AlphaFoldDB" id="U6K7K1"/>
<organism evidence="3 4">
    <name type="scientific">Eimeria mitis</name>
    <dbReference type="NCBI Taxonomy" id="44415"/>
    <lineage>
        <taxon>Eukaryota</taxon>
        <taxon>Sar</taxon>
        <taxon>Alveolata</taxon>
        <taxon>Apicomplexa</taxon>
        <taxon>Conoidasida</taxon>
        <taxon>Coccidia</taxon>
        <taxon>Eucoccidiorida</taxon>
        <taxon>Eimeriorina</taxon>
        <taxon>Eimeriidae</taxon>
        <taxon>Eimeria</taxon>
    </lineage>
</organism>
<dbReference type="InterPro" id="IPR021288">
    <property type="entry name" value="Surface_antigen"/>
</dbReference>
<dbReference type="Pfam" id="PF11054">
    <property type="entry name" value="Surface_antigen"/>
    <property type="match status" value="2"/>
</dbReference>
<dbReference type="EMBL" id="HG683298">
    <property type="protein sequence ID" value="CDJ31458.1"/>
    <property type="molecule type" value="Genomic_DNA"/>
</dbReference>
<feature type="signal peptide" evidence="2">
    <location>
        <begin position="1"/>
        <end position="22"/>
    </location>
</feature>
<protein>
    <submittedName>
        <fullName evidence="3">SAG family member</fullName>
    </submittedName>
</protein>
<feature type="region of interest" description="Disordered" evidence="1">
    <location>
        <begin position="169"/>
        <end position="253"/>
    </location>
</feature>
<feature type="compositionally biased region" description="Low complexity" evidence="1">
    <location>
        <begin position="415"/>
        <end position="431"/>
    </location>
</feature>
<gene>
    <name evidence="3" type="ORF">EMH_0009120</name>
</gene>
<proteinExistence type="predicted"/>
<evidence type="ECO:0000313" key="4">
    <source>
        <dbReference type="Proteomes" id="UP000030744"/>
    </source>
</evidence>
<feature type="compositionally biased region" description="Polar residues" evidence="1">
    <location>
        <begin position="432"/>
        <end position="442"/>
    </location>
</feature>
<reference evidence="3" key="2">
    <citation type="submission" date="2013-10" db="EMBL/GenBank/DDBJ databases">
        <authorList>
            <person name="Aslett M."/>
        </authorList>
    </citation>
    <scope>NUCLEOTIDE SEQUENCE [LARGE SCALE GENOMIC DNA]</scope>
    <source>
        <strain evidence="3">Houghton</strain>
    </source>
</reference>
<name>U6K7K1_9EIME</name>
<feature type="region of interest" description="Disordered" evidence="1">
    <location>
        <begin position="415"/>
        <end position="491"/>
    </location>
</feature>